<dbReference type="KEGG" id="salo:EF888_09640"/>
<proteinExistence type="predicted"/>
<dbReference type="OrthoDB" id="7444491at2"/>
<evidence type="ECO:0000256" key="1">
    <source>
        <dbReference type="SAM" id="SignalP"/>
    </source>
</evidence>
<evidence type="ECO:0000313" key="4">
    <source>
        <dbReference type="Proteomes" id="UP000245390"/>
    </source>
</evidence>
<comment type="caution">
    <text evidence="3">The sequence shown here is derived from an EMBL/GenBank/DDBJ whole genome shotgun (WGS) entry which is preliminary data.</text>
</comment>
<name>A0A316GBL3_9RHOB</name>
<organism evidence="3 4">
    <name type="scientific">Silicimonas algicola</name>
    <dbReference type="NCBI Taxonomy" id="1826607"/>
    <lineage>
        <taxon>Bacteria</taxon>
        <taxon>Pseudomonadati</taxon>
        <taxon>Pseudomonadota</taxon>
        <taxon>Alphaproteobacteria</taxon>
        <taxon>Rhodobacterales</taxon>
        <taxon>Paracoccaceae</taxon>
    </lineage>
</organism>
<feature type="signal peptide" evidence="1">
    <location>
        <begin position="1"/>
        <end position="29"/>
    </location>
</feature>
<reference evidence="3 4" key="1">
    <citation type="submission" date="2018-05" db="EMBL/GenBank/DDBJ databases">
        <title>Genomic Encyclopedia of Type Strains, Phase IV (KMG-IV): sequencing the most valuable type-strain genomes for metagenomic binning, comparative biology and taxonomic classification.</title>
        <authorList>
            <person name="Goeker M."/>
        </authorList>
    </citation>
    <scope>NUCLEOTIDE SEQUENCE [LARGE SCALE GENOMIC DNA]</scope>
    <source>
        <strain evidence="3 4">DSM 103371</strain>
    </source>
</reference>
<dbReference type="SUPFAM" id="SSF47090">
    <property type="entry name" value="PGBD-like"/>
    <property type="match status" value="1"/>
</dbReference>
<dbReference type="Pfam" id="PF01471">
    <property type="entry name" value="PG_binding_1"/>
    <property type="match status" value="1"/>
</dbReference>
<evidence type="ECO:0000313" key="3">
    <source>
        <dbReference type="EMBL" id="PWK57050.1"/>
    </source>
</evidence>
<feature type="chain" id="PRO_5016462103" evidence="1">
    <location>
        <begin position="30"/>
        <end position="438"/>
    </location>
</feature>
<dbReference type="EMBL" id="QGGV01000003">
    <property type="protein sequence ID" value="PWK57050.1"/>
    <property type="molecule type" value="Genomic_DNA"/>
</dbReference>
<keyword evidence="1" id="KW-0732">Signal</keyword>
<keyword evidence="4" id="KW-1185">Reference proteome</keyword>
<dbReference type="InterPro" id="IPR036366">
    <property type="entry name" value="PGBDSf"/>
</dbReference>
<dbReference type="Proteomes" id="UP000245390">
    <property type="component" value="Unassembled WGS sequence"/>
</dbReference>
<dbReference type="Gene3D" id="1.10.101.10">
    <property type="entry name" value="PGBD-like superfamily/PGBD"/>
    <property type="match status" value="1"/>
</dbReference>
<accession>A0A316GBL3</accession>
<dbReference type="AlphaFoldDB" id="A0A316GBL3"/>
<protein>
    <submittedName>
        <fullName evidence="3">Putative peptidoglycan binding protein</fullName>
    </submittedName>
</protein>
<dbReference type="InterPro" id="IPR002477">
    <property type="entry name" value="Peptidoglycan-bd-like"/>
</dbReference>
<dbReference type="InterPro" id="IPR036365">
    <property type="entry name" value="PGBD-like_sf"/>
</dbReference>
<gene>
    <name evidence="3" type="ORF">C8D95_103287</name>
</gene>
<feature type="domain" description="Peptidoglycan binding-like" evidence="2">
    <location>
        <begin position="75"/>
        <end position="118"/>
    </location>
</feature>
<evidence type="ECO:0000259" key="2">
    <source>
        <dbReference type="Pfam" id="PF01471"/>
    </source>
</evidence>
<sequence>MKSGLIGSAVLSAVLSAILIATPATRAHADAGDALVGGIIGGIVGGAIVNENNKKRTVRKVYRAPVYSPERAQNREVQTSLNYFGFPAGTPDGVLGGRSRAAISQYQAHLGYPPTGYLSEYEKSFLLSSYQRAMAGGAMTHQQIASNPMGSRGLLTIYRDEAAGVPPQTGGTMAFAAPAPAPIPAPEAPVVEAAVESAPPSAPTLPSFLGATGSRSLASHCNTVSLLTNTNGGFTTIQAMSDPNAVLNEQFCLARTYAIATGEDLAAGVQGVGVAEIEAQCDSFGPVMKDHVAALSLKSRDAVLQDVSGFVLSTGMAPQQLAATSKICLSVGYRTDDMDVSVGSALILAALGERAYGELMGHHLSQGFGATARADLARDWYDMAVTALEAGQPAVFAPGQPERIALIRAAALGQTGQAGTMTAPVQPASALPSFTVTK</sequence>
<dbReference type="RefSeq" id="WP_109758799.1">
    <property type="nucleotide sequence ID" value="NZ_CP034588.1"/>
</dbReference>